<sequence length="193" mass="21880">MTSPADETVDLYLSDIHNFFQTPEVDPFLGENIEASGIDQLIDTMNARPSSQKGIGSIVIHLPEAMITPDLPARVRTAITNYCNAQIRLAVQKKRETWLEGRKALRIGLVFWAICLAMSLLFEEVIFTRHAVGRLFGEGFIIAGWVGLWRPAELLLYDWRPYAREMKRYEEIKAMDVRIAPRKAGETQTLAST</sequence>
<organism evidence="2 3">
    <name type="scientific">Kaistia defluvii</name>
    <dbReference type="NCBI Taxonomy" id="410841"/>
    <lineage>
        <taxon>Bacteria</taxon>
        <taxon>Pseudomonadati</taxon>
        <taxon>Pseudomonadota</taxon>
        <taxon>Alphaproteobacteria</taxon>
        <taxon>Hyphomicrobiales</taxon>
        <taxon>Kaistiaceae</taxon>
        <taxon>Kaistia</taxon>
    </lineage>
</organism>
<comment type="caution">
    <text evidence="2">The sequence shown here is derived from an EMBL/GenBank/DDBJ whole genome shotgun (WGS) entry which is preliminary data.</text>
</comment>
<name>A0ABV2QVA5_9HYPH</name>
<keyword evidence="3" id="KW-1185">Reference proteome</keyword>
<keyword evidence="1" id="KW-0472">Membrane</keyword>
<gene>
    <name evidence="2" type="ORF">ABIE08_000856</name>
</gene>
<dbReference type="Proteomes" id="UP001549321">
    <property type="component" value="Unassembled WGS sequence"/>
</dbReference>
<protein>
    <submittedName>
        <fullName evidence="2">Uncharacterized protein</fullName>
    </submittedName>
</protein>
<feature type="transmembrane region" description="Helical" evidence="1">
    <location>
        <begin position="104"/>
        <end position="122"/>
    </location>
</feature>
<dbReference type="EMBL" id="JBEPSM010000001">
    <property type="protein sequence ID" value="MET4632943.1"/>
    <property type="molecule type" value="Genomic_DNA"/>
</dbReference>
<evidence type="ECO:0000313" key="3">
    <source>
        <dbReference type="Proteomes" id="UP001549321"/>
    </source>
</evidence>
<keyword evidence="1" id="KW-1133">Transmembrane helix</keyword>
<evidence type="ECO:0000313" key="2">
    <source>
        <dbReference type="EMBL" id="MET4632943.1"/>
    </source>
</evidence>
<reference evidence="2 3" key="1">
    <citation type="submission" date="2024-06" db="EMBL/GenBank/DDBJ databases">
        <title>Sorghum-associated microbial communities from plants grown in Nebraska, USA.</title>
        <authorList>
            <person name="Schachtman D."/>
        </authorList>
    </citation>
    <scope>NUCLEOTIDE SEQUENCE [LARGE SCALE GENOMIC DNA]</scope>
    <source>
        <strain evidence="2 3">3207</strain>
    </source>
</reference>
<accession>A0ABV2QVA5</accession>
<evidence type="ECO:0000256" key="1">
    <source>
        <dbReference type="SAM" id="Phobius"/>
    </source>
</evidence>
<dbReference type="RefSeq" id="WP_354549009.1">
    <property type="nucleotide sequence ID" value="NZ_JBEPSM010000001.1"/>
</dbReference>
<keyword evidence="1" id="KW-0812">Transmembrane</keyword>
<proteinExistence type="predicted"/>